<accession>A0A9P1G1M8</accession>
<gene>
    <name evidence="1" type="ORF">C1SCF055_LOCUS22682</name>
</gene>
<evidence type="ECO:0000313" key="3">
    <source>
        <dbReference type="EMBL" id="CAL4783498.1"/>
    </source>
</evidence>
<name>A0A9P1G1M8_9DINO</name>
<dbReference type="EMBL" id="CAMXCT020002171">
    <property type="protein sequence ID" value="CAL1149561.1"/>
    <property type="molecule type" value="Genomic_DNA"/>
</dbReference>
<protein>
    <submittedName>
        <fullName evidence="3">O-glycoside alpha-1,2-mannosyltransferase-like 4</fullName>
    </submittedName>
</protein>
<reference evidence="1" key="1">
    <citation type="submission" date="2022-10" db="EMBL/GenBank/DDBJ databases">
        <authorList>
            <person name="Chen Y."/>
            <person name="Dougan E. K."/>
            <person name="Chan C."/>
            <person name="Rhodes N."/>
            <person name="Thang M."/>
        </authorList>
    </citation>
    <scope>NUCLEOTIDE SEQUENCE</scope>
</reference>
<evidence type="ECO:0000313" key="1">
    <source>
        <dbReference type="EMBL" id="CAI3996186.1"/>
    </source>
</evidence>
<organism evidence="1">
    <name type="scientific">Cladocopium goreaui</name>
    <dbReference type="NCBI Taxonomy" id="2562237"/>
    <lineage>
        <taxon>Eukaryota</taxon>
        <taxon>Sar</taxon>
        <taxon>Alveolata</taxon>
        <taxon>Dinophyceae</taxon>
        <taxon>Suessiales</taxon>
        <taxon>Symbiodiniaceae</taxon>
        <taxon>Cladocopium</taxon>
    </lineage>
</organism>
<comment type="caution">
    <text evidence="1">The sequence shown here is derived from an EMBL/GenBank/DDBJ whole genome shotgun (WGS) entry which is preliminary data.</text>
</comment>
<dbReference type="EMBL" id="CAMXCT030002171">
    <property type="protein sequence ID" value="CAL4783498.1"/>
    <property type="molecule type" value="Genomic_DNA"/>
</dbReference>
<reference evidence="2" key="2">
    <citation type="submission" date="2024-04" db="EMBL/GenBank/DDBJ databases">
        <authorList>
            <person name="Chen Y."/>
            <person name="Shah S."/>
            <person name="Dougan E. K."/>
            <person name="Thang M."/>
            <person name="Chan C."/>
        </authorList>
    </citation>
    <scope>NUCLEOTIDE SEQUENCE [LARGE SCALE GENOMIC DNA]</scope>
</reference>
<sequence>MALTLAAIDELRLNVSLSSATSQFPGRWEELRDATLSVLLVLFHFSLLRLWRYWRYLAGGNASYEAVAASPKIAEDPGPPKEVQETSTREEIFCQKVLAAQQRGHFLGTVQIFRDFQEETVQFSQAPLLLLRSLRLADDASGLRDLYEAQFHVKKSESEATYEP</sequence>
<dbReference type="EMBL" id="CAMXCT010002171">
    <property type="protein sequence ID" value="CAI3996186.1"/>
    <property type="molecule type" value="Genomic_DNA"/>
</dbReference>
<dbReference type="AlphaFoldDB" id="A0A9P1G1M8"/>
<evidence type="ECO:0000313" key="2">
    <source>
        <dbReference type="EMBL" id="CAL1149561.1"/>
    </source>
</evidence>
<dbReference type="Proteomes" id="UP001152797">
    <property type="component" value="Unassembled WGS sequence"/>
</dbReference>
<evidence type="ECO:0000313" key="4">
    <source>
        <dbReference type="Proteomes" id="UP001152797"/>
    </source>
</evidence>
<proteinExistence type="predicted"/>
<keyword evidence="4" id="KW-1185">Reference proteome</keyword>